<proteinExistence type="predicted"/>
<dbReference type="CDD" id="cd04301">
    <property type="entry name" value="NAT_SF"/>
    <property type="match status" value="1"/>
</dbReference>
<dbReference type="Gene3D" id="3.40.630.30">
    <property type="match status" value="1"/>
</dbReference>
<evidence type="ECO:0000313" key="2">
    <source>
        <dbReference type="EMBL" id="ACZ23451.1"/>
    </source>
</evidence>
<feature type="domain" description="N-acetyltransferase" evidence="1">
    <location>
        <begin position="3"/>
        <end position="202"/>
    </location>
</feature>
<dbReference type="PANTHER" id="PTHR42791:SF1">
    <property type="entry name" value="N-ACETYLTRANSFERASE DOMAIN-CONTAINING PROTEIN"/>
    <property type="match status" value="1"/>
</dbReference>
<reference evidence="2 3" key="1">
    <citation type="journal article" date="2009" name="Stand. Genomic Sci.">
        <title>Complete genome sequence of Sanguibacter keddieii type strain (ST-74).</title>
        <authorList>
            <person name="Ivanova N."/>
            <person name="Sikorski J."/>
            <person name="Sims D."/>
            <person name="Brettin T."/>
            <person name="Detter J.C."/>
            <person name="Han C."/>
            <person name="Lapidus A."/>
            <person name="Copeland A."/>
            <person name="Glavina Del Rio T."/>
            <person name="Nolan M."/>
            <person name="Chen F."/>
            <person name="Lucas S."/>
            <person name="Tice H."/>
            <person name="Cheng J.F."/>
            <person name="Bruce D."/>
            <person name="Goodwin L."/>
            <person name="Pitluck S."/>
            <person name="Pati A."/>
            <person name="Mavromatis K."/>
            <person name="Chen A."/>
            <person name="Palaniappan K."/>
            <person name="D'haeseleer P."/>
            <person name="Chain P."/>
            <person name="Bristow J."/>
            <person name="Eisen J.A."/>
            <person name="Markowitz V."/>
            <person name="Hugenholtz P."/>
            <person name="Goker M."/>
            <person name="Pukall R."/>
            <person name="Klenk H.P."/>
            <person name="Kyrpides N.C."/>
        </authorList>
    </citation>
    <scope>NUCLEOTIDE SEQUENCE [LARGE SCALE GENOMIC DNA]</scope>
    <source>
        <strain evidence="3">ATCC 51767 / DSM 10542 / NCFB 3025 / ST-74</strain>
    </source>
</reference>
<dbReference type="PANTHER" id="PTHR42791">
    <property type="entry name" value="GNAT FAMILY ACETYLTRANSFERASE"/>
    <property type="match status" value="1"/>
</dbReference>
<organism evidence="2 3">
    <name type="scientific">Sanguibacter keddieii (strain ATCC 51767 / DSM 10542 / NCFB 3025 / ST-74)</name>
    <dbReference type="NCBI Taxonomy" id="446469"/>
    <lineage>
        <taxon>Bacteria</taxon>
        <taxon>Bacillati</taxon>
        <taxon>Actinomycetota</taxon>
        <taxon>Actinomycetes</taxon>
        <taxon>Micrococcales</taxon>
        <taxon>Sanguibacteraceae</taxon>
        <taxon>Sanguibacter</taxon>
    </lineage>
</organism>
<accession>D1BFE8</accession>
<dbReference type="Proteomes" id="UP000000322">
    <property type="component" value="Chromosome"/>
</dbReference>
<dbReference type="HOGENOM" id="CLU_060131_7_2_11"/>
<dbReference type="InterPro" id="IPR016181">
    <property type="entry name" value="Acyl_CoA_acyltransferase"/>
</dbReference>
<dbReference type="eggNOG" id="COG0456">
    <property type="taxonomic scope" value="Bacteria"/>
</dbReference>
<dbReference type="GO" id="GO:0016747">
    <property type="term" value="F:acyltransferase activity, transferring groups other than amino-acyl groups"/>
    <property type="evidence" value="ECO:0007669"/>
    <property type="project" value="InterPro"/>
</dbReference>
<dbReference type="RefSeq" id="WP_012868519.1">
    <property type="nucleotide sequence ID" value="NC_013521.1"/>
</dbReference>
<dbReference type="STRING" id="446469.Sked_35640"/>
<dbReference type="AlphaFoldDB" id="D1BFE8"/>
<dbReference type="SUPFAM" id="SSF55729">
    <property type="entry name" value="Acyl-CoA N-acyltransferases (Nat)"/>
    <property type="match status" value="1"/>
</dbReference>
<dbReference type="KEGG" id="ske:Sked_35640"/>
<sequence>MNSPARRATRDDLPRIASTLGAAFSDYAWTRWTVSEDDHEARVAELQQLWVEHVALPHGTVWVDDEVTAVAAFLPPTLPDLPEAVRERIVALQGPQGWERQAVASAAVEARTAEVVPDDTRAVCAEAWTLATVGVHPDHRRAGLGSAVVDAGLAHLEELAASCTLETSDERNVHFYERLGFAVTTVVELPAPAPTVWSMLRAC</sequence>
<name>D1BFE8_SANKS</name>
<dbReference type="Pfam" id="PF13508">
    <property type="entry name" value="Acetyltransf_7"/>
    <property type="match status" value="1"/>
</dbReference>
<dbReference type="EMBL" id="CP001819">
    <property type="protein sequence ID" value="ACZ23451.1"/>
    <property type="molecule type" value="Genomic_DNA"/>
</dbReference>
<dbReference type="InterPro" id="IPR052523">
    <property type="entry name" value="Trichothecene_AcTrans"/>
</dbReference>
<gene>
    <name evidence="2" type="ordered locus">Sked_35640</name>
</gene>
<keyword evidence="3" id="KW-1185">Reference proteome</keyword>
<evidence type="ECO:0000313" key="3">
    <source>
        <dbReference type="Proteomes" id="UP000000322"/>
    </source>
</evidence>
<dbReference type="InterPro" id="IPR000182">
    <property type="entry name" value="GNAT_dom"/>
</dbReference>
<dbReference type="PROSITE" id="PS51186">
    <property type="entry name" value="GNAT"/>
    <property type="match status" value="1"/>
</dbReference>
<evidence type="ECO:0000259" key="1">
    <source>
        <dbReference type="PROSITE" id="PS51186"/>
    </source>
</evidence>
<dbReference type="OrthoDB" id="7057833at2"/>
<protein>
    <submittedName>
        <fullName evidence="2">Acetyltransferase</fullName>
    </submittedName>
</protein>